<proteinExistence type="predicted"/>
<dbReference type="EMBL" id="JBEPLJ010000001">
    <property type="protein sequence ID" value="MET3583950.1"/>
    <property type="molecule type" value="Genomic_DNA"/>
</dbReference>
<feature type="region of interest" description="Disordered" evidence="1">
    <location>
        <begin position="126"/>
        <end position="162"/>
    </location>
</feature>
<sequence length="162" mass="17095">MKDAEGVSTGSSKRAAAKARFLTMAANRRQLVLEEGMIMVAQKGKALLLKIGNGPSYVTVAGLRSRRLAFNAETVDVTDAESAERWRELLAVHSSSGTWEIISFAEAEEVAHDRCRLTSTAARIGRKRGRDGGGLRGRFPGGAARRGGGSPWGSPPTSAGAA</sequence>
<gene>
    <name evidence="2" type="ORF">ABID21_000042</name>
</gene>
<accession>A0ABV2H095</accession>
<dbReference type="Proteomes" id="UP001549031">
    <property type="component" value="Unassembled WGS sequence"/>
</dbReference>
<evidence type="ECO:0000313" key="2">
    <source>
        <dbReference type="EMBL" id="MET3583950.1"/>
    </source>
</evidence>
<evidence type="ECO:0000256" key="1">
    <source>
        <dbReference type="SAM" id="MobiDB-lite"/>
    </source>
</evidence>
<dbReference type="PRINTS" id="PR01996">
    <property type="entry name" value="MTP1FAMILY"/>
</dbReference>
<feature type="compositionally biased region" description="Gly residues" evidence="1">
    <location>
        <begin position="132"/>
        <end position="151"/>
    </location>
</feature>
<reference evidence="2 3" key="1">
    <citation type="submission" date="2024-06" db="EMBL/GenBank/DDBJ databases">
        <title>Genomic Encyclopedia of Type Strains, Phase IV (KMG-IV): sequencing the most valuable type-strain genomes for metagenomic binning, comparative biology and taxonomic classification.</title>
        <authorList>
            <person name="Goeker M."/>
        </authorList>
    </citation>
    <scope>NUCLEOTIDE SEQUENCE [LARGE SCALE GENOMIC DNA]</scope>
    <source>
        <strain evidence="2 3">DSM 105042</strain>
    </source>
</reference>
<dbReference type="InterPro" id="IPR022344">
    <property type="entry name" value="GTA_major-tail"/>
</dbReference>
<dbReference type="Pfam" id="PF06199">
    <property type="entry name" value="Phage_tail_2"/>
    <property type="match status" value="1"/>
</dbReference>
<evidence type="ECO:0000313" key="3">
    <source>
        <dbReference type="Proteomes" id="UP001549031"/>
    </source>
</evidence>
<protein>
    <submittedName>
        <fullName evidence="2">Uncharacterized protein</fullName>
    </submittedName>
</protein>
<organism evidence="2 3">
    <name type="scientific">Pseudorhizobium tarimense</name>
    <dbReference type="NCBI Taxonomy" id="1079109"/>
    <lineage>
        <taxon>Bacteria</taxon>
        <taxon>Pseudomonadati</taxon>
        <taxon>Pseudomonadota</taxon>
        <taxon>Alphaproteobacteria</taxon>
        <taxon>Hyphomicrobiales</taxon>
        <taxon>Rhizobiaceae</taxon>
        <taxon>Rhizobium/Agrobacterium group</taxon>
        <taxon>Pseudorhizobium</taxon>
    </lineage>
</organism>
<comment type="caution">
    <text evidence="2">The sequence shown here is derived from an EMBL/GenBank/DDBJ whole genome shotgun (WGS) entry which is preliminary data.</text>
</comment>
<name>A0ABV2H095_9HYPH</name>
<keyword evidence="3" id="KW-1185">Reference proteome</keyword>
<dbReference type="InterPro" id="IPR011855">
    <property type="entry name" value="Phgtail_TP901_1"/>
</dbReference>